<dbReference type="PANTHER" id="PTHR34512:SF30">
    <property type="entry name" value="OUTER MEMBRANE PROTEIN ASSEMBLY FACTOR BAMB"/>
    <property type="match status" value="1"/>
</dbReference>
<dbReference type="InterPro" id="IPR002372">
    <property type="entry name" value="PQQ_rpt_dom"/>
</dbReference>
<dbReference type="InterPro" id="IPR011047">
    <property type="entry name" value="Quinoprotein_ADH-like_sf"/>
</dbReference>
<dbReference type="HOGENOM" id="CLU_1117707_0_0_7"/>
<feature type="non-terminal residue" evidence="2">
    <location>
        <position position="1"/>
    </location>
</feature>
<dbReference type="InterPro" id="IPR018391">
    <property type="entry name" value="PQQ_b-propeller_rpt"/>
</dbReference>
<reference evidence="2 3" key="1">
    <citation type="journal article" date="2014" name="Nature">
        <title>An environmental bacterial taxon with a large and distinct metabolic repertoire.</title>
        <authorList>
            <person name="Wilson M.C."/>
            <person name="Mori T."/>
            <person name="Ruckert C."/>
            <person name="Uria A.R."/>
            <person name="Helf M.J."/>
            <person name="Takada K."/>
            <person name="Gernert C."/>
            <person name="Steffens U.A."/>
            <person name="Heycke N."/>
            <person name="Schmitt S."/>
            <person name="Rinke C."/>
            <person name="Helfrich E.J."/>
            <person name="Brachmann A.O."/>
            <person name="Gurgui C."/>
            <person name="Wakimoto T."/>
            <person name="Kracht M."/>
            <person name="Crusemann M."/>
            <person name="Hentschel U."/>
            <person name="Abe I."/>
            <person name="Matsunaga S."/>
            <person name="Kalinowski J."/>
            <person name="Takeyama H."/>
            <person name="Piel J."/>
        </authorList>
    </citation>
    <scope>NUCLEOTIDE SEQUENCE [LARGE SCALE GENOMIC DNA]</scope>
    <source>
        <strain evidence="3">TSY2</strain>
    </source>
</reference>
<feature type="domain" description="Pyrrolo-quinoline quinone repeat" evidence="1">
    <location>
        <begin position="27"/>
        <end position="114"/>
    </location>
</feature>
<gene>
    <name evidence="2" type="ORF">ETSY2_44620</name>
</gene>
<dbReference type="Gene3D" id="2.40.10.480">
    <property type="match status" value="1"/>
</dbReference>
<protein>
    <recommendedName>
        <fullName evidence="1">Pyrrolo-quinoline quinone repeat domain-containing protein</fullName>
    </recommendedName>
</protein>
<evidence type="ECO:0000313" key="2">
    <source>
        <dbReference type="EMBL" id="ETW97456.1"/>
    </source>
</evidence>
<proteinExistence type="predicted"/>
<accession>W4LJD8</accession>
<name>W4LJD8_9BACT</name>
<dbReference type="Proteomes" id="UP000019140">
    <property type="component" value="Unassembled WGS sequence"/>
</dbReference>
<evidence type="ECO:0000313" key="3">
    <source>
        <dbReference type="Proteomes" id="UP000019140"/>
    </source>
</evidence>
<dbReference type="Pfam" id="PF13360">
    <property type="entry name" value="PQQ_2"/>
    <property type="match status" value="2"/>
</dbReference>
<dbReference type="SUPFAM" id="SSF50998">
    <property type="entry name" value="Quinoprotein alcohol dehydrogenase-like"/>
    <property type="match status" value="1"/>
</dbReference>
<dbReference type="SMART" id="SM00564">
    <property type="entry name" value="PQQ"/>
    <property type="match status" value="4"/>
</dbReference>
<organism evidence="2 3">
    <name type="scientific">Candidatus Entotheonella gemina</name>
    <dbReference type="NCBI Taxonomy" id="1429439"/>
    <lineage>
        <taxon>Bacteria</taxon>
        <taxon>Pseudomonadati</taxon>
        <taxon>Nitrospinota/Tectimicrobiota group</taxon>
        <taxon>Candidatus Tectimicrobiota</taxon>
        <taxon>Candidatus Entotheonellia</taxon>
        <taxon>Candidatus Entotheonellales</taxon>
        <taxon>Candidatus Entotheonellaceae</taxon>
        <taxon>Candidatus Entotheonella</taxon>
    </lineage>
</organism>
<evidence type="ECO:0000259" key="1">
    <source>
        <dbReference type="Pfam" id="PF13360"/>
    </source>
</evidence>
<dbReference type="PANTHER" id="PTHR34512">
    <property type="entry name" value="CELL SURFACE PROTEIN"/>
    <property type="match status" value="1"/>
</dbReference>
<sequence length="248" mass="27557">SNTWAQSRRTPQNTGFTPEFLPEPRHIRWTYRTSKALHASPAVLDNHVYLTTEDGRTLALDRETGDELWVYVSGSLSASAPAVAEELVIFSTRPGRVIALDRHRGELRWQTDLRHPIMALISPLVVQGSVYIGAADGKLYALDAATGRQRWAFATKNWILSTAAYTATDDRVIVASKDMLVYVVGAKTGRQRLAYPTGWGLHGGAGVAIQGERAYFGSSGGRVSAMAWRNITCPWEKPLRLWRGRLYM</sequence>
<keyword evidence="3" id="KW-1185">Reference proteome</keyword>
<comment type="caution">
    <text evidence="2">The sequence shown here is derived from an EMBL/GenBank/DDBJ whole genome shotgun (WGS) entry which is preliminary data.</text>
</comment>
<dbReference type="Gene3D" id="2.130.10.10">
    <property type="entry name" value="YVTN repeat-like/Quinoprotein amine dehydrogenase"/>
    <property type="match status" value="1"/>
</dbReference>
<feature type="domain" description="Pyrrolo-quinoline quinone repeat" evidence="1">
    <location>
        <begin position="124"/>
        <end position="238"/>
    </location>
</feature>
<dbReference type="AlphaFoldDB" id="W4LJD8"/>
<dbReference type="EMBL" id="AZHX01002059">
    <property type="protein sequence ID" value="ETW97456.1"/>
    <property type="molecule type" value="Genomic_DNA"/>
</dbReference>
<dbReference type="InterPro" id="IPR015943">
    <property type="entry name" value="WD40/YVTN_repeat-like_dom_sf"/>
</dbReference>